<dbReference type="AlphaFoldDB" id="A0AAV9HFS2"/>
<dbReference type="InterPro" id="IPR001810">
    <property type="entry name" value="F-box_dom"/>
</dbReference>
<organism evidence="3 4">
    <name type="scientific">Cladorrhinum samala</name>
    <dbReference type="NCBI Taxonomy" id="585594"/>
    <lineage>
        <taxon>Eukaryota</taxon>
        <taxon>Fungi</taxon>
        <taxon>Dikarya</taxon>
        <taxon>Ascomycota</taxon>
        <taxon>Pezizomycotina</taxon>
        <taxon>Sordariomycetes</taxon>
        <taxon>Sordariomycetidae</taxon>
        <taxon>Sordariales</taxon>
        <taxon>Podosporaceae</taxon>
        <taxon>Cladorrhinum</taxon>
    </lineage>
</organism>
<feature type="domain" description="F-box" evidence="2">
    <location>
        <begin position="22"/>
        <end position="54"/>
    </location>
</feature>
<feature type="region of interest" description="Disordered" evidence="1">
    <location>
        <begin position="182"/>
        <end position="206"/>
    </location>
</feature>
<evidence type="ECO:0000313" key="4">
    <source>
        <dbReference type="Proteomes" id="UP001321749"/>
    </source>
</evidence>
<sequence>MTNPPTASGEISPAALKVIHTYELLTNILLHLDIRTSLTAAQRVSKTWHKIITTTPSIQRALFFLPDETSYPQYSHAPPQSRHQNPLLTELFPAWFDSSSPPPRTTVEQIPNTFSLEQFPSHRWEPFYSCAVAKNPRAFLHPTATWRRMLIAQPPVRELGFLSREITNYTAGGKQRTYHFYGPTTSSSAGGGPGQSPAVSLRPGYQSHKPRLSFRVTPKEEWEPDPKICTCLSRVPHKHLDGSPDDDDAAASSTLFSSPRNFPEVMIDGLRMGTLYDLVQHHSHEAEAETSWRILWHQVPREYQGRSGYEEEEEGYPDSHYYPRDDAFFWSGAHEMSAATVIPRPQQLRELFEWIPGGPVLQLFDYRPYNSKTTAEELKFQIAYRFPHGAGMSYARWWEHMWLKVGAGLKEFGTSMEEMERFEREVFGEKL</sequence>
<evidence type="ECO:0000259" key="2">
    <source>
        <dbReference type="Pfam" id="PF00646"/>
    </source>
</evidence>
<dbReference type="InterPro" id="IPR036047">
    <property type="entry name" value="F-box-like_dom_sf"/>
</dbReference>
<keyword evidence="4" id="KW-1185">Reference proteome</keyword>
<name>A0AAV9HFS2_9PEZI</name>
<proteinExistence type="predicted"/>
<dbReference type="Pfam" id="PF00646">
    <property type="entry name" value="F-box"/>
    <property type="match status" value="1"/>
</dbReference>
<comment type="caution">
    <text evidence="3">The sequence shown here is derived from an EMBL/GenBank/DDBJ whole genome shotgun (WGS) entry which is preliminary data.</text>
</comment>
<reference evidence="3" key="1">
    <citation type="journal article" date="2023" name="Mol. Phylogenet. Evol.">
        <title>Genome-scale phylogeny and comparative genomics of the fungal order Sordariales.</title>
        <authorList>
            <person name="Hensen N."/>
            <person name="Bonometti L."/>
            <person name="Westerberg I."/>
            <person name="Brannstrom I.O."/>
            <person name="Guillou S."/>
            <person name="Cros-Aarteil S."/>
            <person name="Calhoun S."/>
            <person name="Haridas S."/>
            <person name="Kuo A."/>
            <person name="Mondo S."/>
            <person name="Pangilinan J."/>
            <person name="Riley R."/>
            <person name="LaButti K."/>
            <person name="Andreopoulos B."/>
            <person name="Lipzen A."/>
            <person name="Chen C."/>
            <person name="Yan M."/>
            <person name="Daum C."/>
            <person name="Ng V."/>
            <person name="Clum A."/>
            <person name="Steindorff A."/>
            <person name="Ohm R.A."/>
            <person name="Martin F."/>
            <person name="Silar P."/>
            <person name="Natvig D.O."/>
            <person name="Lalanne C."/>
            <person name="Gautier V."/>
            <person name="Ament-Velasquez S.L."/>
            <person name="Kruys A."/>
            <person name="Hutchinson M.I."/>
            <person name="Powell A.J."/>
            <person name="Barry K."/>
            <person name="Miller A.N."/>
            <person name="Grigoriev I.V."/>
            <person name="Debuchy R."/>
            <person name="Gladieux P."/>
            <person name="Hiltunen Thoren M."/>
            <person name="Johannesson H."/>
        </authorList>
    </citation>
    <scope>NUCLEOTIDE SEQUENCE</scope>
    <source>
        <strain evidence="3">PSN324</strain>
    </source>
</reference>
<dbReference type="EMBL" id="MU865029">
    <property type="protein sequence ID" value="KAK4459724.1"/>
    <property type="molecule type" value="Genomic_DNA"/>
</dbReference>
<dbReference type="SUPFAM" id="SSF81383">
    <property type="entry name" value="F-box domain"/>
    <property type="match status" value="1"/>
</dbReference>
<dbReference type="Proteomes" id="UP001321749">
    <property type="component" value="Unassembled WGS sequence"/>
</dbReference>
<accession>A0AAV9HFS2</accession>
<evidence type="ECO:0000313" key="3">
    <source>
        <dbReference type="EMBL" id="KAK4459724.1"/>
    </source>
</evidence>
<evidence type="ECO:0000256" key="1">
    <source>
        <dbReference type="SAM" id="MobiDB-lite"/>
    </source>
</evidence>
<reference evidence="3" key="2">
    <citation type="submission" date="2023-06" db="EMBL/GenBank/DDBJ databases">
        <authorList>
            <consortium name="Lawrence Berkeley National Laboratory"/>
            <person name="Mondo S.J."/>
            <person name="Hensen N."/>
            <person name="Bonometti L."/>
            <person name="Westerberg I."/>
            <person name="Brannstrom I.O."/>
            <person name="Guillou S."/>
            <person name="Cros-Aarteil S."/>
            <person name="Calhoun S."/>
            <person name="Haridas S."/>
            <person name="Kuo A."/>
            <person name="Pangilinan J."/>
            <person name="Riley R."/>
            <person name="Labutti K."/>
            <person name="Andreopoulos B."/>
            <person name="Lipzen A."/>
            <person name="Chen C."/>
            <person name="Yanf M."/>
            <person name="Daum C."/>
            <person name="Ng V."/>
            <person name="Clum A."/>
            <person name="Steindorff A."/>
            <person name="Ohm R."/>
            <person name="Martin F."/>
            <person name="Silar P."/>
            <person name="Natvig D."/>
            <person name="Lalanne C."/>
            <person name="Gautier V."/>
            <person name="Ament-Velasquez S.L."/>
            <person name="Kruys A."/>
            <person name="Hutchinson M.I."/>
            <person name="Powell A.J."/>
            <person name="Barry K."/>
            <person name="Miller A.N."/>
            <person name="Grigoriev I.V."/>
            <person name="Debuchy R."/>
            <person name="Gladieux P."/>
            <person name="Thoren M.H."/>
            <person name="Johannesson H."/>
        </authorList>
    </citation>
    <scope>NUCLEOTIDE SEQUENCE</scope>
    <source>
        <strain evidence="3">PSN324</strain>
    </source>
</reference>
<protein>
    <recommendedName>
        <fullName evidence="2">F-box domain-containing protein</fullName>
    </recommendedName>
</protein>
<gene>
    <name evidence="3" type="ORF">QBC42DRAFT_311016</name>
</gene>